<organism evidence="4 5">
    <name type="scientific">Candidatus Mediterraneibacter caccavium</name>
    <dbReference type="NCBI Taxonomy" id="2838661"/>
    <lineage>
        <taxon>Bacteria</taxon>
        <taxon>Bacillati</taxon>
        <taxon>Bacillota</taxon>
        <taxon>Clostridia</taxon>
        <taxon>Lachnospirales</taxon>
        <taxon>Lachnospiraceae</taxon>
        <taxon>Mediterraneibacter</taxon>
    </lineage>
</organism>
<dbReference type="GO" id="GO:0003677">
    <property type="term" value="F:DNA binding"/>
    <property type="evidence" value="ECO:0007669"/>
    <property type="project" value="UniProtKB-UniRule"/>
</dbReference>
<evidence type="ECO:0000313" key="4">
    <source>
        <dbReference type="EMBL" id="HIX49437.1"/>
    </source>
</evidence>
<sequence>MEDKRIVKTKRSLKAAMTEMLAREDFEHISITALCRKADVSRITFYAHYNDKYALLDDIFNDMLWQGTEDYYKRQEENNPSHRLAAGYVNMLDSILELYYERFDFFQHTNPEKNPYLASRFYSIVLETVEKHTLHVKKHLRLKYSPKKIAGFVCFGMLGFVNESHKEKTPLEEIKRQARELLTDLLRSGVLTEEEGEKQA</sequence>
<evidence type="ECO:0000256" key="2">
    <source>
        <dbReference type="PROSITE-ProRule" id="PRU00335"/>
    </source>
</evidence>
<dbReference type="SUPFAM" id="SSF46689">
    <property type="entry name" value="Homeodomain-like"/>
    <property type="match status" value="1"/>
</dbReference>
<dbReference type="PROSITE" id="PS50977">
    <property type="entry name" value="HTH_TETR_2"/>
    <property type="match status" value="1"/>
</dbReference>
<evidence type="ECO:0000259" key="3">
    <source>
        <dbReference type="PROSITE" id="PS50977"/>
    </source>
</evidence>
<dbReference type="EMBL" id="DXFA01000175">
    <property type="protein sequence ID" value="HIX49437.1"/>
    <property type="molecule type" value="Genomic_DNA"/>
</dbReference>
<accession>A0A9D1VZA5</accession>
<comment type="caution">
    <text evidence="4">The sequence shown here is derived from an EMBL/GenBank/DDBJ whole genome shotgun (WGS) entry which is preliminary data.</text>
</comment>
<feature type="DNA-binding region" description="H-T-H motif" evidence="2">
    <location>
        <begin position="30"/>
        <end position="49"/>
    </location>
</feature>
<dbReference type="Proteomes" id="UP000824243">
    <property type="component" value="Unassembled WGS sequence"/>
</dbReference>
<dbReference type="PANTHER" id="PTHR43479:SF7">
    <property type="entry name" value="TETR-FAMILY TRANSCRIPTIONAL REGULATOR"/>
    <property type="match status" value="1"/>
</dbReference>
<reference evidence="4" key="2">
    <citation type="submission" date="2021-04" db="EMBL/GenBank/DDBJ databases">
        <authorList>
            <person name="Gilroy R."/>
        </authorList>
    </citation>
    <scope>NUCLEOTIDE SEQUENCE</scope>
    <source>
        <strain evidence="4">ChiSjej5B23-15282</strain>
    </source>
</reference>
<keyword evidence="1 2" id="KW-0238">DNA-binding</keyword>
<dbReference type="InterPro" id="IPR009057">
    <property type="entry name" value="Homeodomain-like_sf"/>
</dbReference>
<dbReference type="PANTHER" id="PTHR43479">
    <property type="entry name" value="ACREF/ENVCD OPERON REPRESSOR-RELATED"/>
    <property type="match status" value="1"/>
</dbReference>
<dbReference type="Gene3D" id="1.10.357.10">
    <property type="entry name" value="Tetracycline Repressor, domain 2"/>
    <property type="match status" value="1"/>
</dbReference>
<gene>
    <name evidence="4" type="ORF">H9981_10600</name>
</gene>
<dbReference type="InterPro" id="IPR001647">
    <property type="entry name" value="HTH_TetR"/>
</dbReference>
<evidence type="ECO:0000313" key="5">
    <source>
        <dbReference type="Proteomes" id="UP000824243"/>
    </source>
</evidence>
<name>A0A9D1VZA5_9FIRM</name>
<dbReference type="AlphaFoldDB" id="A0A9D1VZA5"/>
<reference evidence="4" key="1">
    <citation type="journal article" date="2021" name="PeerJ">
        <title>Extensive microbial diversity within the chicken gut microbiome revealed by metagenomics and culture.</title>
        <authorList>
            <person name="Gilroy R."/>
            <person name="Ravi A."/>
            <person name="Getino M."/>
            <person name="Pursley I."/>
            <person name="Horton D.L."/>
            <person name="Alikhan N.F."/>
            <person name="Baker D."/>
            <person name="Gharbi K."/>
            <person name="Hall N."/>
            <person name="Watson M."/>
            <person name="Adriaenssens E.M."/>
            <person name="Foster-Nyarko E."/>
            <person name="Jarju S."/>
            <person name="Secka A."/>
            <person name="Antonio M."/>
            <person name="Oren A."/>
            <person name="Chaudhuri R.R."/>
            <person name="La Ragione R."/>
            <person name="Hildebrand F."/>
            <person name="Pallen M.J."/>
        </authorList>
    </citation>
    <scope>NUCLEOTIDE SEQUENCE</scope>
    <source>
        <strain evidence="4">ChiSjej5B23-15282</strain>
    </source>
</reference>
<protein>
    <submittedName>
        <fullName evidence="4">TetR/AcrR family transcriptional regulator</fullName>
    </submittedName>
</protein>
<evidence type="ECO:0000256" key="1">
    <source>
        <dbReference type="ARBA" id="ARBA00023125"/>
    </source>
</evidence>
<feature type="domain" description="HTH tetR-type" evidence="3">
    <location>
        <begin position="7"/>
        <end position="67"/>
    </location>
</feature>
<proteinExistence type="predicted"/>
<dbReference type="InterPro" id="IPR050624">
    <property type="entry name" value="HTH-type_Tx_Regulator"/>
</dbReference>